<comment type="caution">
    <text evidence="13">The sequence shown here is derived from an EMBL/GenBank/DDBJ whole genome shotgun (WGS) entry which is preliminary data.</text>
</comment>
<sequence length="451" mass="51022">MTTLLAIDWTEFAVKAGQFILSFSIIVVLHELGHFLPAKWFKCRVEKFYLFFNPWFSLFKKKIGETEYGLGWVPFGGYVKIAGMIDESMDKEQMKLPPKEWEFRSKPAWQRLIIMVGGVLVNLILGFLIYACMLWHWGEEYVPTNKFTYGIAADSLAQSIGFKDGDRVLSVDGEYIDRFNKIPMKIILSGSKTVEVERDGQKQTVNIPDDFAGKLIKYKAVNFIEMRVPFTKVDSLASDTSAAAKAGIKKNDKIIAINGTNTEFFQDFRKQVWKNKGKQVDLTILRGKDTNHIALTIPETGIIGVYNGDIKPFFETKEIHYSFAQAIPAGVKKSKETLQSYWLQLKLIFSGKVNANESLGSVVSIGKMFAPVWDWQSFWGLTAFFSLVLALMNILPIPGLDGGHALFTLYEMISGRKPSDKFMEYAQMAGMVLLLGIMAYALGLDIFRLFK</sequence>
<evidence type="ECO:0000256" key="2">
    <source>
        <dbReference type="ARBA" id="ARBA00004141"/>
    </source>
</evidence>
<protein>
    <recommendedName>
        <fullName evidence="11">Zinc metalloprotease</fullName>
        <ecNumber evidence="11">3.4.24.-</ecNumber>
    </recommendedName>
</protein>
<evidence type="ECO:0000256" key="10">
    <source>
        <dbReference type="ARBA" id="ARBA00023136"/>
    </source>
</evidence>
<dbReference type="Pfam" id="PF02163">
    <property type="entry name" value="Peptidase_M50"/>
    <property type="match status" value="1"/>
</dbReference>
<evidence type="ECO:0000256" key="9">
    <source>
        <dbReference type="ARBA" id="ARBA00023049"/>
    </source>
</evidence>
<keyword evidence="5 11" id="KW-0812">Transmembrane</keyword>
<dbReference type="SMART" id="SM00228">
    <property type="entry name" value="PDZ"/>
    <property type="match status" value="1"/>
</dbReference>
<comment type="cofactor">
    <cofactor evidence="1 11">
        <name>Zn(2+)</name>
        <dbReference type="ChEBI" id="CHEBI:29105"/>
    </cofactor>
</comment>
<dbReference type="CDD" id="cd06163">
    <property type="entry name" value="S2P-M50_PDZ_RseP-like"/>
    <property type="match status" value="1"/>
</dbReference>
<dbReference type="Proteomes" id="UP000812270">
    <property type="component" value="Unassembled WGS sequence"/>
</dbReference>
<keyword evidence="8 11" id="KW-1133">Transmembrane helix</keyword>
<evidence type="ECO:0000256" key="7">
    <source>
        <dbReference type="ARBA" id="ARBA00022833"/>
    </source>
</evidence>
<keyword evidence="4" id="KW-0645">Protease</keyword>
<evidence type="ECO:0000256" key="4">
    <source>
        <dbReference type="ARBA" id="ARBA00022670"/>
    </source>
</evidence>
<keyword evidence="10 11" id="KW-0472">Membrane</keyword>
<dbReference type="EMBL" id="JAHSPG010000003">
    <property type="protein sequence ID" value="MBV4356755.1"/>
    <property type="molecule type" value="Genomic_DNA"/>
</dbReference>
<keyword evidence="9 11" id="KW-0482">Metalloprotease</keyword>
<evidence type="ECO:0000256" key="5">
    <source>
        <dbReference type="ARBA" id="ARBA00022692"/>
    </source>
</evidence>
<feature type="domain" description="PDZ" evidence="12">
    <location>
        <begin position="233"/>
        <end position="288"/>
    </location>
</feature>
<dbReference type="PANTHER" id="PTHR42837:SF2">
    <property type="entry name" value="MEMBRANE METALLOPROTEASE ARASP2, CHLOROPLASTIC-RELATED"/>
    <property type="match status" value="1"/>
</dbReference>
<dbReference type="GO" id="GO:0006508">
    <property type="term" value="P:proteolysis"/>
    <property type="evidence" value="ECO:0007669"/>
    <property type="project" value="UniProtKB-KW"/>
</dbReference>
<feature type="transmembrane region" description="Helical" evidence="11">
    <location>
        <begin position="378"/>
        <end position="401"/>
    </location>
</feature>
<dbReference type="NCBIfam" id="TIGR00054">
    <property type="entry name" value="RIP metalloprotease RseP"/>
    <property type="match status" value="1"/>
</dbReference>
<accession>A0A9E2SBC8</accession>
<evidence type="ECO:0000256" key="3">
    <source>
        <dbReference type="ARBA" id="ARBA00007931"/>
    </source>
</evidence>
<dbReference type="GO" id="GO:0004222">
    <property type="term" value="F:metalloendopeptidase activity"/>
    <property type="evidence" value="ECO:0007669"/>
    <property type="project" value="InterPro"/>
</dbReference>
<keyword evidence="6 11" id="KW-0378">Hydrolase</keyword>
<keyword evidence="14" id="KW-1185">Reference proteome</keyword>
<dbReference type="EC" id="3.4.24.-" evidence="11"/>
<dbReference type="PANTHER" id="PTHR42837">
    <property type="entry name" value="REGULATOR OF SIGMA-E PROTEASE RSEP"/>
    <property type="match status" value="1"/>
</dbReference>
<proteinExistence type="inferred from homology"/>
<reference evidence="13" key="1">
    <citation type="submission" date="2021-06" db="EMBL/GenBank/DDBJ databases">
        <authorList>
            <person name="Huq M.A."/>
        </authorList>
    </citation>
    <scope>NUCLEOTIDE SEQUENCE</scope>
    <source>
        <strain evidence="13">MAH-26</strain>
    </source>
</reference>
<evidence type="ECO:0000256" key="8">
    <source>
        <dbReference type="ARBA" id="ARBA00022989"/>
    </source>
</evidence>
<comment type="subcellular location">
    <subcellularLocation>
        <location evidence="2">Membrane</location>
        <topology evidence="2">Multi-pass membrane protein</topology>
    </subcellularLocation>
</comment>
<feature type="transmembrane region" description="Helical" evidence="11">
    <location>
        <begin position="112"/>
        <end position="137"/>
    </location>
</feature>
<dbReference type="GO" id="GO:0046872">
    <property type="term" value="F:metal ion binding"/>
    <property type="evidence" value="ECO:0007669"/>
    <property type="project" value="UniProtKB-KW"/>
</dbReference>
<gene>
    <name evidence="13" type="primary">rseP</name>
    <name evidence="13" type="ORF">KTO63_06295</name>
</gene>
<dbReference type="GO" id="GO:0016020">
    <property type="term" value="C:membrane"/>
    <property type="evidence" value="ECO:0007669"/>
    <property type="project" value="UniProtKB-SubCell"/>
</dbReference>
<dbReference type="AlphaFoldDB" id="A0A9E2SBC8"/>
<keyword evidence="11" id="KW-0479">Metal-binding</keyword>
<feature type="transmembrane region" description="Helical" evidence="11">
    <location>
        <begin position="422"/>
        <end position="442"/>
    </location>
</feature>
<feature type="transmembrane region" description="Helical" evidence="11">
    <location>
        <begin position="12"/>
        <end position="32"/>
    </location>
</feature>
<comment type="similarity">
    <text evidence="3 11">Belongs to the peptidase M50B family.</text>
</comment>
<evidence type="ECO:0000256" key="1">
    <source>
        <dbReference type="ARBA" id="ARBA00001947"/>
    </source>
</evidence>
<evidence type="ECO:0000259" key="12">
    <source>
        <dbReference type="PROSITE" id="PS50106"/>
    </source>
</evidence>
<dbReference type="InterPro" id="IPR004387">
    <property type="entry name" value="Pept_M50_Zn"/>
</dbReference>
<name>A0A9E2SBC8_9BACT</name>
<evidence type="ECO:0000313" key="13">
    <source>
        <dbReference type="EMBL" id="MBV4356755.1"/>
    </source>
</evidence>
<dbReference type="InterPro" id="IPR008915">
    <property type="entry name" value="Peptidase_M50"/>
</dbReference>
<keyword evidence="7 11" id="KW-0862">Zinc</keyword>
<evidence type="ECO:0000256" key="6">
    <source>
        <dbReference type="ARBA" id="ARBA00022801"/>
    </source>
</evidence>
<evidence type="ECO:0000313" key="14">
    <source>
        <dbReference type="Proteomes" id="UP000812270"/>
    </source>
</evidence>
<dbReference type="InterPro" id="IPR001478">
    <property type="entry name" value="PDZ"/>
</dbReference>
<organism evidence="13 14">
    <name type="scientific">Pinibacter aurantiacus</name>
    <dbReference type="NCBI Taxonomy" id="2851599"/>
    <lineage>
        <taxon>Bacteria</taxon>
        <taxon>Pseudomonadati</taxon>
        <taxon>Bacteroidota</taxon>
        <taxon>Chitinophagia</taxon>
        <taxon>Chitinophagales</taxon>
        <taxon>Chitinophagaceae</taxon>
        <taxon>Pinibacter</taxon>
    </lineage>
</organism>
<evidence type="ECO:0000256" key="11">
    <source>
        <dbReference type="RuleBase" id="RU362031"/>
    </source>
</evidence>
<dbReference type="PROSITE" id="PS50106">
    <property type="entry name" value="PDZ"/>
    <property type="match status" value="1"/>
</dbReference>